<accession>X1J2J2</accession>
<dbReference type="AlphaFoldDB" id="X1J2J2"/>
<reference evidence="1" key="1">
    <citation type="journal article" date="2014" name="Front. Microbiol.">
        <title>High frequency of phylogenetically diverse reductive dehalogenase-homologous genes in deep subseafloor sedimentary metagenomes.</title>
        <authorList>
            <person name="Kawai M."/>
            <person name="Futagami T."/>
            <person name="Toyoda A."/>
            <person name="Takaki Y."/>
            <person name="Nishi S."/>
            <person name="Hori S."/>
            <person name="Arai W."/>
            <person name="Tsubouchi T."/>
            <person name="Morono Y."/>
            <person name="Uchiyama I."/>
            <person name="Ito T."/>
            <person name="Fujiyama A."/>
            <person name="Inagaki F."/>
            <person name="Takami H."/>
        </authorList>
    </citation>
    <scope>NUCLEOTIDE SEQUENCE</scope>
    <source>
        <strain evidence="1">Expedition CK06-06</strain>
    </source>
</reference>
<name>X1J2J2_9ZZZZ</name>
<dbReference type="EMBL" id="BARU01031813">
    <property type="protein sequence ID" value="GAH63968.1"/>
    <property type="molecule type" value="Genomic_DNA"/>
</dbReference>
<evidence type="ECO:0000313" key="1">
    <source>
        <dbReference type="EMBL" id="GAH63968.1"/>
    </source>
</evidence>
<organism evidence="1">
    <name type="scientific">marine sediment metagenome</name>
    <dbReference type="NCBI Taxonomy" id="412755"/>
    <lineage>
        <taxon>unclassified sequences</taxon>
        <taxon>metagenomes</taxon>
        <taxon>ecological metagenomes</taxon>
    </lineage>
</organism>
<proteinExistence type="predicted"/>
<gene>
    <name evidence="1" type="ORF">S03H2_50261</name>
</gene>
<sequence length="70" mass="8534">MFVLLFAGIVVAFAIWYWFWETEQALNVIEEIVEELIKAHRLAYPDVEFKDIRIRIRFKDEQLESEEEEK</sequence>
<protein>
    <submittedName>
        <fullName evidence="1">Uncharacterized protein</fullName>
    </submittedName>
</protein>
<comment type="caution">
    <text evidence="1">The sequence shown here is derived from an EMBL/GenBank/DDBJ whole genome shotgun (WGS) entry which is preliminary data.</text>
</comment>